<evidence type="ECO:0000256" key="4">
    <source>
        <dbReference type="ARBA" id="ARBA00022989"/>
    </source>
</evidence>
<evidence type="ECO:0000313" key="9">
    <source>
        <dbReference type="EMBL" id="ASY28004.1"/>
    </source>
</evidence>
<dbReference type="PANTHER" id="PTHR30619">
    <property type="entry name" value="DNA INTERNALIZATION/COMPETENCE PROTEIN COMEC/REC2"/>
    <property type="match status" value="1"/>
</dbReference>
<feature type="transmembrane region" description="Helical" evidence="6">
    <location>
        <begin position="425"/>
        <end position="444"/>
    </location>
</feature>
<feature type="transmembrane region" description="Helical" evidence="6">
    <location>
        <begin position="311"/>
        <end position="332"/>
    </location>
</feature>
<feature type="transmembrane region" description="Helical" evidence="6">
    <location>
        <begin position="371"/>
        <end position="392"/>
    </location>
</feature>
<proteinExistence type="predicted"/>
<dbReference type="InterPro" id="IPR036866">
    <property type="entry name" value="RibonucZ/Hydroxyglut_hydro"/>
</dbReference>
<feature type="transmembrane region" description="Helical" evidence="6">
    <location>
        <begin position="30"/>
        <end position="47"/>
    </location>
</feature>
<feature type="domain" description="Metallo-beta-lactamase" evidence="7">
    <location>
        <begin position="486"/>
        <end position="572"/>
    </location>
</feature>
<evidence type="ECO:0000259" key="8">
    <source>
        <dbReference type="Pfam" id="PF03772"/>
    </source>
</evidence>
<feature type="domain" description="ComEC/Rec2-related protein" evidence="8">
    <location>
        <begin position="191"/>
        <end position="444"/>
    </location>
</feature>
<dbReference type="Pfam" id="PF00753">
    <property type="entry name" value="Lactamase_B"/>
    <property type="match status" value="1"/>
</dbReference>
<feature type="transmembrane region" description="Helical" evidence="6">
    <location>
        <begin position="6"/>
        <end position="23"/>
    </location>
</feature>
<dbReference type="Gene3D" id="3.60.15.10">
    <property type="entry name" value="Ribonuclease Z/Hydroxyacylglutathione hydrolase-like"/>
    <property type="match status" value="1"/>
</dbReference>
<dbReference type="PANTHER" id="PTHR30619:SF1">
    <property type="entry name" value="RECOMBINATION PROTEIN 2"/>
    <property type="match status" value="1"/>
</dbReference>
<keyword evidence="4 6" id="KW-1133">Transmembrane helix</keyword>
<dbReference type="Proteomes" id="UP000217221">
    <property type="component" value="Chromosome"/>
</dbReference>
<evidence type="ECO:0000256" key="6">
    <source>
        <dbReference type="SAM" id="Phobius"/>
    </source>
</evidence>
<dbReference type="OrthoDB" id="7177610at2"/>
<feature type="transmembrane region" description="Helical" evidence="6">
    <location>
        <begin position="241"/>
        <end position="259"/>
    </location>
</feature>
<feature type="transmembrane region" description="Helical" evidence="6">
    <location>
        <begin position="288"/>
        <end position="305"/>
    </location>
</feature>
<dbReference type="KEGG" id="plim:PHILAsVB114_05135"/>
<keyword evidence="10" id="KW-1185">Reference proteome</keyword>
<protein>
    <submittedName>
        <fullName evidence="9">Competence protein ComEC</fullName>
    </submittedName>
</protein>
<dbReference type="InterPro" id="IPR001279">
    <property type="entry name" value="Metallo-B-lactamas"/>
</dbReference>
<evidence type="ECO:0000259" key="7">
    <source>
        <dbReference type="Pfam" id="PF00753"/>
    </source>
</evidence>
<name>A0A249LGE5_9ACTN</name>
<keyword evidence="2" id="KW-1003">Cell membrane</keyword>
<evidence type="ECO:0000313" key="10">
    <source>
        <dbReference type="Proteomes" id="UP000217221"/>
    </source>
</evidence>
<dbReference type="AlphaFoldDB" id="A0A249LGE5"/>
<keyword evidence="3 6" id="KW-0812">Transmembrane</keyword>
<sequence length="738" mass="79339">MTQSALAPWRVCLVAVAIFFISLAGKKVRVLIFIAALLLGSTVMSLRQQSLANNAIRSFMDQPIDITAQVSTDPTLSAPKVSGSYFAIRNYTFLARAIFVSAGGKNFELRVPIRIVTPNKIVADLLPGQQIHFRGTAVLSKEARVAALVFVKGDIEIRTQASRWARSLAAIRNGLCVNSGTGDAGALIPGMVLGDTSKQSVEFKADMKRSGLTHLVAVSGANFAIVSAFVLWAMQFFIRSLRWRLGATAIFLASFIALVRPSPSVLRAAAMAAVLLVAKGSRRPSDSLPALGFAIAAVVIGDPFQARDAGFALSVLATAGLLLFAPRIVDWLSKYLPALMSQALALPIAATVFCSPVLIALSGYLAPMSVIANLFAAPAVAPITIIGFIAALISPIAPFVTRILIWVIHFPAAFITWSAHWAAQFPVLQMSSAVLLLLLVALWFTRTLLREHWKKYVAIALCFLLLFTWISRWPGGDWNVANCDIGQGDSSVINLGNHRAIVIDVGPDAALEDACLKALGIREIPLLILTHFHADHVEGLPGLLKRRKVGQVWVSSNTDPIFESIRVQSWLKGVQIITATRGMQSTISNIAINVLWPQATTQQFASNPGDGSSINNSSIAAMITSPDFSLFAAGDLEPPVQELLRADVGHVDIYKVCHHGSKYQDPEFMALLSPAIAMISVGEGNTYGHPAPQTVRALTRLGARVVRTDTDGAIAIKAKNHLLSIKLARSGIHIFRLG</sequence>
<dbReference type="EMBL" id="CP016782">
    <property type="protein sequence ID" value="ASY28004.1"/>
    <property type="molecule type" value="Genomic_DNA"/>
</dbReference>
<comment type="subcellular location">
    <subcellularLocation>
        <location evidence="1">Cell membrane</location>
        <topology evidence="1">Multi-pass membrane protein</topology>
    </subcellularLocation>
</comment>
<dbReference type="NCBIfam" id="TIGR00360">
    <property type="entry name" value="ComEC_N-term"/>
    <property type="match status" value="1"/>
</dbReference>
<dbReference type="CDD" id="cd07731">
    <property type="entry name" value="ComA-like_MBL-fold"/>
    <property type="match status" value="1"/>
</dbReference>
<reference evidence="9 10" key="1">
    <citation type="submission" date="2016-07" db="EMBL/GenBank/DDBJ databases">
        <title>High microdiversification within the ubiquitous acI lineage of Actinobacteria.</title>
        <authorList>
            <person name="Neuenschwander S.M."/>
            <person name="Salcher M."/>
            <person name="Ghai R."/>
            <person name="Pernthaler J."/>
        </authorList>
    </citation>
    <scope>NUCLEOTIDE SEQUENCE [LARGE SCALE GENOMIC DNA]</scope>
    <source>
        <strain evidence="9">MMS-VB-114</strain>
    </source>
</reference>
<gene>
    <name evidence="9" type="ORF">PHILAsVB114_05135</name>
</gene>
<evidence type="ECO:0000256" key="2">
    <source>
        <dbReference type="ARBA" id="ARBA00022475"/>
    </source>
</evidence>
<evidence type="ECO:0000256" key="3">
    <source>
        <dbReference type="ARBA" id="ARBA00022692"/>
    </source>
</evidence>
<dbReference type="GO" id="GO:0005886">
    <property type="term" value="C:plasma membrane"/>
    <property type="evidence" value="ECO:0007669"/>
    <property type="project" value="UniProtKB-SubCell"/>
</dbReference>
<keyword evidence="5 6" id="KW-0472">Membrane</keyword>
<feature type="transmembrane region" description="Helical" evidence="6">
    <location>
        <begin position="344"/>
        <end position="365"/>
    </location>
</feature>
<dbReference type="SUPFAM" id="SSF56281">
    <property type="entry name" value="Metallo-hydrolase/oxidoreductase"/>
    <property type="match status" value="1"/>
</dbReference>
<feature type="transmembrane region" description="Helical" evidence="6">
    <location>
        <begin position="399"/>
        <end position="419"/>
    </location>
</feature>
<dbReference type="InterPro" id="IPR052159">
    <property type="entry name" value="Competence_DNA_uptake"/>
</dbReference>
<feature type="transmembrane region" description="Helical" evidence="6">
    <location>
        <begin position="212"/>
        <end position="234"/>
    </location>
</feature>
<evidence type="ECO:0000256" key="1">
    <source>
        <dbReference type="ARBA" id="ARBA00004651"/>
    </source>
</evidence>
<dbReference type="Pfam" id="PF03772">
    <property type="entry name" value="Competence"/>
    <property type="match status" value="1"/>
</dbReference>
<organism evidence="9 10">
    <name type="scientific">Candidatus Planktophila limnetica</name>
    <dbReference type="NCBI Taxonomy" id="573600"/>
    <lineage>
        <taxon>Bacteria</taxon>
        <taxon>Bacillati</taxon>
        <taxon>Actinomycetota</taxon>
        <taxon>Actinomycetes</taxon>
        <taxon>Candidatus Nanopelagicales</taxon>
        <taxon>Candidatus Nanopelagicaceae</taxon>
        <taxon>Candidatus Planktophila</taxon>
    </lineage>
</organism>
<dbReference type="InterPro" id="IPR004477">
    <property type="entry name" value="ComEC_N"/>
</dbReference>
<evidence type="ECO:0000256" key="5">
    <source>
        <dbReference type="ARBA" id="ARBA00023136"/>
    </source>
</evidence>
<dbReference type="InterPro" id="IPR035681">
    <property type="entry name" value="ComA-like_MBL"/>
</dbReference>
<accession>A0A249LGE5</accession>
<feature type="transmembrane region" description="Helical" evidence="6">
    <location>
        <begin position="456"/>
        <end position="473"/>
    </location>
</feature>